<feature type="region of interest" description="Disordered" evidence="1">
    <location>
        <begin position="86"/>
        <end position="132"/>
    </location>
</feature>
<evidence type="ECO:0000313" key="2">
    <source>
        <dbReference type="EMBL" id="EYC16613.1"/>
    </source>
</evidence>
<comment type="caution">
    <text evidence="2">The sequence shown here is derived from an EMBL/GenBank/DDBJ whole genome shotgun (WGS) entry which is preliminary data.</text>
</comment>
<sequence length="223" mass="24711">MRINCGRAVAAAAVANMVAAILPEEYSTLRRRRRRQRPPVAISLLRRRSLVGDAGSLISATDCEIPTDRRCCNSRQHWRRSVASIGDRPSPMLATKAADVGGPCRRRRRPPRRPAHNRCASASQSPATANRGAILHEDYSGSVSAIGGRRRRRLRDWCESIVGGPSPRPPATVKAMLIDCRRRQHWRPLSPATATQGAILLEEYNGYLVTTTVNSTYITSRDH</sequence>
<evidence type="ECO:0000256" key="1">
    <source>
        <dbReference type="SAM" id="MobiDB-lite"/>
    </source>
</evidence>
<feature type="compositionally biased region" description="Basic residues" evidence="1">
    <location>
        <begin position="104"/>
        <end position="116"/>
    </location>
</feature>
<name>A0A016UQ56_9BILA</name>
<protein>
    <submittedName>
        <fullName evidence="2">Uncharacterized protein</fullName>
    </submittedName>
</protein>
<organism evidence="2 3">
    <name type="scientific">Ancylostoma ceylanicum</name>
    <dbReference type="NCBI Taxonomy" id="53326"/>
    <lineage>
        <taxon>Eukaryota</taxon>
        <taxon>Metazoa</taxon>
        <taxon>Ecdysozoa</taxon>
        <taxon>Nematoda</taxon>
        <taxon>Chromadorea</taxon>
        <taxon>Rhabditida</taxon>
        <taxon>Rhabditina</taxon>
        <taxon>Rhabditomorpha</taxon>
        <taxon>Strongyloidea</taxon>
        <taxon>Ancylostomatidae</taxon>
        <taxon>Ancylostomatinae</taxon>
        <taxon>Ancylostoma</taxon>
    </lineage>
</organism>
<accession>A0A016UQ56</accession>
<keyword evidence="3" id="KW-1185">Reference proteome</keyword>
<gene>
    <name evidence="2" type="primary">Acey_s0033.g2747</name>
    <name evidence="2" type="ORF">Y032_0033g2747</name>
</gene>
<evidence type="ECO:0000313" key="3">
    <source>
        <dbReference type="Proteomes" id="UP000024635"/>
    </source>
</evidence>
<dbReference type="AlphaFoldDB" id="A0A016UQ56"/>
<reference evidence="3" key="1">
    <citation type="journal article" date="2015" name="Nat. Genet.">
        <title>The genome and transcriptome of the zoonotic hookworm Ancylostoma ceylanicum identify infection-specific gene families.</title>
        <authorList>
            <person name="Schwarz E.M."/>
            <person name="Hu Y."/>
            <person name="Antoshechkin I."/>
            <person name="Miller M.M."/>
            <person name="Sternberg P.W."/>
            <person name="Aroian R.V."/>
        </authorList>
    </citation>
    <scope>NUCLEOTIDE SEQUENCE</scope>
    <source>
        <strain evidence="3">HY135</strain>
    </source>
</reference>
<proteinExistence type="predicted"/>
<dbReference type="EMBL" id="JARK01001369">
    <property type="protein sequence ID" value="EYC16613.1"/>
    <property type="molecule type" value="Genomic_DNA"/>
</dbReference>
<dbReference type="Proteomes" id="UP000024635">
    <property type="component" value="Unassembled WGS sequence"/>
</dbReference>